<proteinExistence type="predicted"/>
<dbReference type="RefSeq" id="WP_116044937.1">
    <property type="nucleotide sequence ID" value="NZ_QUBQ01000001.1"/>
</dbReference>
<evidence type="ECO:0008006" key="3">
    <source>
        <dbReference type="Google" id="ProtNLM"/>
    </source>
</evidence>
<dbReference type="AlphaFoldDB" id="A0A371PMD8"/>
<dbReference type="EMBL" id="QUBQ01000001">
    <property type="protein sequence ID" value="REK77372.1"/>
    <property type="molecule type" value="Genomic_DNA"/>
</dbReference>
<dbReference type="CDD" id="cd00298">
    <property type="entry name" value="ACD_sHsps_p23-like"/>
    <property type="match status" value="1"/>
</dbReference>
<keyword evidence="2" id="KW-1185">Reference proteome</keyword>
<reference evidence="1 2" key="1">
    <citation type="submission" date="2018-08" db="EMBL/GenBank/DDBJ databases">
        <title>Paenibacillus sp. M4BSY-1, whole genome shotgun sequence.</title>
        <authorList>
            <person name="Tuo L."/>
        </authorList>
    </citation>
    <scope>NUCLEOTIDE SEQUENCE [LARGE SCALE GENOMIC DNA]</scope>
    <source>
        <strain evidence="1 2">M4BSY-1</strain>
    </source>
</reference>
<sequence>MASNWDDLERWMEGQQLPRGFEVLREPDWVEKFVRRMMTKALPDVAGHMTGTKAAQTSESKLYIGVKFKLPSGSDKNLLRLRVKEDVLRIDGLPGGGHEVVKLPKLVKPRICQATVRDGTLHVKLRKRPISRTYHEHSIYWP</sequence>
<dbReference type="Proteomes" id="UP000261905">
    <property type="component" value="Unassembled WGS sequence"/>
</dbReference>
<evidence type="ECO:0000313" key="1">
    <source>
        <dbReference type="EMBL" id="REK77372.1"/>
    </source>
</evidence>
<name>A0A371PMD8_9BACL</name>
<accession>A0A371PMD8</accession>
<protein>
    <recommendedName>
        <fullName evidence="3">Hsp20/alpha crystallin family protein</fullName>
    </recommendedName>
</protein>
<dbReference type="OrthoDB" id="2678548at2"/>
<comment type="caution">
    <text evidence="1">The sequence shown here is derived from an EMBL/GenBank/DDBJ whole genome shotgun (WGS) entry which is preliminary data.</text>
</comment>
<organism evidence="1 2">
    <name type="scientific">Paenibacillus paeoniae</name>
    <dbReference type="NCBI Taxonomy" id="2292705"/>
    <lineage>
        <taxon>Bacteria</taxon>
        <taxon>Bacillati</taxon>
        <taxon>Bacillota</taxon>
        <taxon>Bacilli</taxon>
        <taxon>Bacillales</taxon>
        <taxon>Paenibacillaceae</taxon>
        <taxon>Paenibacillus</taxon>
    </lineage>
</organism>
<evidence type="ECO:0000313" key="2">
    <source>
        <dbReference type="Proteomes" id="UP000261905"/>
    </source>
</evidence>
<gene>
    <name evidence="1" type="ORF">DX130_10335</name>
</gene>